<proteinExistence type="predicted"/>
<name>M3G3G9_9LEPT</name>
<evidence type="ECO:0000313" key="2">
    <source>
        <dbReference type="Proteomes" id="UP000011770"/>
    </source>
</evidence>
<sequence length="42" mass="4765">MGSYKQRKELALDLKAIYQSPSEDMAKKCLDDFLQSGTVSIR</sequence>
<dbReference type="AlphaFoldDB" id="M3G3G9"/>
<evidence type="ECO:0000313" key="1">
    <source>
        <dbReference type="EMBL" id="EMF80494.1"/>
    </source>
</evidence>
<dbReference type="Proteomes" id="UP000011770">
    <property type="component" value="Unassembled WGS sequence"/>
</dbReference>
<reference evidence="1 2" key="1">
    <citation type="submission" date="2013-01" db="EMBL/GenBank/DDBJ databases">
        <authorList>
            <person name="Harkins D.M."/>
            <person name="Durkin A.S."/>
            <person name="Brinkac L.M."/>
            <person name="Haft D.H."/>
            <person name="Selengut J.D."/>
            <person name="Sanka R."/>
            <person name="DePew J."/>
            <person name="Purushe J."/>
            <person name="Tulsiani S.M."/>
            <person name="Graham G.C."/>
            <person name="Burns M.-A."/>
            <person name="Dohnt M.F."/>
            <person name="Smythe L.D."/>
            <person name="McKay D.B."/>
            <person name="Craig S.B."/>
            <person name="Vinetz J.M."/>
            <person name="Sutton G.G."/>
            <person name="Nierman W.C."/>
            <person name="Fouts D.E."/>
        </authorList>
    </citation>
    <scope>NUCLEOTIDE SEQUENCE [LARGE SCALE GENOMIC DNA]</scope>
    <source>
        <strain evidence="1 2">LT2116</strain>
    </source>
</reference>
<comment type="caution">
    <text evidence="1">The sequence shown here is derived from an EMBL/GenBank/DDBJ whole genome shotgun (WGS) entry which is preliminary data.</text>
</comment>
<gene>
    <name evidence="1" type="ORF">LEP1GSC188_0008</name>
</gene>
<organism evidence="1 2">
    <name type="scientific">Leptospira weilii serovar Topaz str. LT2116</name>
    <dbReference type="NCBI Taxonomy" id="1088540"/>
    <lineage>
        <taxon>Bacteria</taxon>
        <taxon>Pseudomonadati</taxon>
        <taxon>Spirochaetota</taxon>
        <taxon>Spirochaetia</taxon>
        <taxon>Leptospirales</taxon>
        <taxon>Leptospiraceae</taxon>
        <taxon>Leptospira</taxon>
    </lineage>
</organism>
<accession>M3G3G9</accession>
<dbReference type="EMBL" id="AHOR02000049">
    <property type="protein sequence ID" value="EMF80494.1"/>
    <property type="molecule type" value="Genomic_DNA"/>
</dbReference>
<protein>
    <submittedName>
        <fullName evidence="1">Uncharacterized protein</fullName>
    </submittedName>
</protein>